<organism evidence="1 2">
    <name type="scientific">Sedimentitalea nanhaiensis</name>
    <dbReference type="NCBI Taxonomy" id="999627"/>
    <lineage>
        <taxon>Bacteria</taxon>
        <taxon>Pseudomonadati</taxon>
        <taxon>Pseudomonadota</taxon>
        <taxon>Alphaproteobacteria</taxon>
        <taxon>Rhodobacterales</taxon>
        <taxon>Paracoccaceae</taxon>
        <taxon>Sedimentitalea</taxon>
    </lineage>
</organism>
<evidence type="ECO:0000313" key="1">
    <source>
        <dbReference type="EMBL" id="SFT39080.1"/>
    </source>
</evidence>
<dbReference type="RefSeq" id="WP_027263265.1">
    <property type="nucleotide sequence ID" value="NZ_FPAW01000001.1"/>
</dbReference>
<dbReference type="OrthoDB" id="9799165at2"/>
<sequence>MSDLAAALAAIDTANASDPDLSEGTPAAQLYGQRMSAELARLFPDASEPLQIAARGQHIERWVLKRADYPNGREGYLNWRRDLAKHHAERVGQIMRDTGYSDAEAEAAGKMIRKEGIKRDAQVQTLEDVICFVFLKWYFAPFSSTQDPEKLRRIVVRTARKMSDAARARVLDEFKLPEELAAAFKT</sequence>
<dbReference type="Pfam" id="PF13875">
    <property type="entry name" value="DUF4202"/>
    <property type="match status" value="1"/>
</dbReference>
<name>A0A1I6XLC3_9RHOB</name>
<evidence type="ECO:0000313" key="2">
    <source>
        <dbReference type="Proteomes" id="UP000182466"/>
    </source>
</evidence>
<dbReference type="PANTHER" id="PTHR41729:SF1">
    <property type="entry name" value="GLUTAMYL-TRNA SYNTHETASE"/>
    <property type="match status" value="1"/>
</dbReference>
<gene>
    <name evidence="1" type="ORF">SAMN05216236_101327</name>
</gene>
<accession>A0A1I6XLC3</accession>
<dbReference type="eggNOG" id="COG1670">
    <property type="taxonomic scope" value="Bacteria"/>
</dbReference>
<protein>
    <recommendedName>
        <fullName evidence="3">DUF4202 domain-containing protein</fullName>
    </recommendedName>
</protein>
<proteinExistence type="predicted"/>
<evidence type="ECO:0008006" key="3">
    <source>
        <dbReference type="Google" id="ProtNLM"/>
    </source>
</evidence>
<dbReference type="InterPro" id="IPR025255">
    <property type="entry name" value="DUF4202"/>
</dbReference>
<dbReference type="STRING" id="999627.SAMN05216236_101327"/>
<reference evidence="1 2" key="1">
    <citation type="submission" date="2016-10" db="EMBL/GenBank/DDBJ databases">
        <authorList>
            <person name="de Groot N.N."/>
        </authorList>
    </citation>
    <scope>NUCLEOTIDE SEQUENCE [LARGE SCALE GENOMIC DNA]</scope>
    <source>
        <strain evidence="1 2">CGMCC 1.10959</strain>
    </source>
</reference>
<dbReference type="PANTHER" id="PTHR41729">
    <property type="entry name" value="GLUTAMYL-TRNA SYNTHETASE"/>
    <property type="match status" value="1"/>
</dbReference>
<dbReference type="EMBL" id="FPAW01000001">
    <property type="protein sequence ID" value="SFT39080.1"/>
    <property type="molecule type" value="Genomic_DNA"/>
</dbReference>
<dbReference type="AlphaFoldDB" id="A0A1I6XLC3"/>
<dbReference type="Proteomes" id="UP000182466">
    <property type="component" value="Unassembled WGS sequence"/>
</dbReference>
<keyword evidence="2" id="KW-1185">Reference proteome</keyword>